<dbReference type="GO" id="GO:0005524">
    <property type="term" value="F:ATP binding"/>
    <property type="evidence" value="ECO:0007669"/>
    <property type="project" value="UniProtKB-KW"/>
</dbReference>
<dbReference type="Gene3D" id="3.40.50.300">
    <property type="entry name" value="P-loop containing nucleotide triphosphate hydrolases"/>
    <property type="match status" value="1"/>
</dbReference>
<evidence type="ECO:0000259" key="7">
    <source>
        <dbReference type="PROSITE" id="PS50893"/>
    </source>
</evidence>
<evidence type="ECO:0000256" key="3">
    <source>
        <dbReference type="ARBA" id="ARBA00022741"/>
    </source>
</evidence>
<dbReference type="SMART" id="SM00382">
    <property type="entry name" value="AAA"/>
    <property type="match status" value="1"/>
</dbReference>
<dbReference type="EMBL" id="CP032509">
    <property type="protein sequence ID" value="AZN72639.1"/>
    <property type="molecule type" value="Genomic_DNA"/>
</dbReference>
<evidence type="ECO:0000256" key="5">
    <source>
        <dbReference type="ARBA" id="ARBA00022967"/>
    </source>
</evidence>
<dbReference type="PANTHER" id="PTHR42794">
    <property type="entry name" value="HEMIN IMPORT ATP-BINDING PROTEIN HMUV"/>
    <property type="match status" value="1"/>
</dbReference>
<keyword evidence="5" id="KW-1278">Translocase</keyword>
<evidence type="ECO:0000313" key="8">
    <source>
        <dbReference type="EMBL" id="AZN72639.1"/>
    </source>
</evidence>
<evidence type="ECO:0000256" key="4">
    <source>
        <dbReference type="ARBA" id="ARBA00022840"/>
    </source>
</evidence>
<dbReference type="Proteomes" id="UP000268192">
    <property type="component" value="Chromosome"/>
</dbReference>
<dbReference type="KEGG" id="abaw:D5400_16395"/>
<dbReference type="SUPFAM" id="SSF52540">
    <property type="entry name" value="P-loop containing nucleoside triphosphate hydrolases"/>
    <property type="match status" value="1"/>
</dbReference>
<dbReference type="Pfam" id="PF00005">
    <property type="entry name" value="ABC_tran"/>
    <property type="match status" value="1"/>
</dbReference>
<evidence type="ECO:0000313" key="9">
    <source>
        <dbReference type="Proteomes" id="UP000268192"/>
    </source>
</evidence>
<evidence type="ECO:0000256" key="1">
    <source>
        <dbReference type="ARBA" id="ARBA00005417"/>
    </source>
</evidence>
<dbReference type="PROSITE" id="PS50893">
    <property type="entry name" value="ABC_TRANSPORTER_2"/>
    <property type="match status" value="1"/>
</dbReference>
<dbReference type="FunFam" id="3.40.50.300:FF:000134">
    <property type="entry name" value="Iron-enterobactin ABC transporter ATP-binding protein"/>
    <property type="match status" value="1"/>
</dbReference>
<comment type="similarity">
    <text evidence="1">Belongs to the ABC transporter superfamily.</text>
</comment>
<dbReference type="GO" id="GO:0016887">
    <property type="term" value="F:ATP hydrolysis activity"/>
    <property type="evidence" value="ECO:0007669"/>
    <property type="project" value="InterPro"/>
</dbReference>
<keyword evidence="3" id="KW-0547">Nucleotide-binding</keyword>
<dbReference type="InterPro" id="IPR027417">
    <property type="entry name" value="P-loop_NTPase"/>
</dbReference>
<keyword evidence="4 8" id="KW-0067">ATP-binding</keyword>
<evidence type="ECO:0000256" key="6">
    <source>
        <dbReference type="ARBA" id="ARBA00037066"/>
    </source>
</evidence>
<dbReference type="InterPro" id="IPR017871">
    <property type="entry name" value="ABC_transporter-like_CS"/>
</dbReference>
<organism evidence="8 9">
    <name type="scientific">Georhizobium profundi</name>
    <dbReference type="NCBI Taxonomy" id="2341112"/>
    <lineage>
        <taxon>Bacteria</taxon>
        <taxon>Pseudomonadati</taxon>
        <taxon>Pseudomonadota</taxon>
        <taxon>Alphaproteobacteria</taxon>
        <taxon>Hyphomicrobiales</taxon>
        <taxon>Rhizobiaceae</taxon>
        <taxon>Georhizobium</taxon>
    </lineage>
</organism>
<keyword evidence="2" id="KW-0813">Transport</keyword>
<feature type="domain" description="ABC transporter" evidence="7">
    <location>
        <begin position="21"/>
        <end position="257"/>
    </location>
</feature>
<dbReference type="InterPro" id="IPR003593">
    <property type="entry name" value="AAA+_ATPase"/>
</dbReference>
<reference evidence="8 9" key="1">
    <citation type="submission" date="2018-09" db="EMBL/GenBank/DDBJ databases">
        <title>Marinorhizobium profundi gen. nov., sp. nov., isolated from a deep-sea sediment sample from the New Britain Trench and proposal of Marinorhizobiaceae fam. nov. in the order Rhizobiales of the class Alphaproteobacteria.</title>
        <authorList>
            <person name="Cao J."/>
        </authorList>
    </citation>
    <scope>NUCLEOTIDE SEQUENCE [LARGE SCALE GENOMIC DNA]</scope>
    <source>
        <strain evidence="8 9">WS11</strain>
    </source>
</reference>
<dbReference type="OrthoDB" id="9810077at2"/>
<dbReference type="InterPro" id="IPR003439">
    <property type="entry name" value="ABC_transporter-like_ATP-bd"/>
</dbReference>
<dbReference type="RefSeq" id="WP_126010964.1">
    <property type="nucleotide sequence ID" value="NZ_CP032509.1"/>
</dbReference>
<dbReference type="CDD" id="cd03214">
    <property type="entry name" value="ABC_Iron-Siderophores_B12_Hemin"/>
    <property type="match status" value="1"/>
</dbReference>
<dbReference type="PANTHER" id="PTHR42794:SF1">
    <property type="entry name" value="HEMIN IMPORT ATP-BINDING PROTEIN HMUV"/>
    <property type="match status" value="1"/>
</dbReference>
<gene>
    <name evidence="8" type="ORF">D5400_16395</name>
</gene>
<protein>
    <submittedName>
        <fullName evidence="8">ABC transporter ATP-binding protein</fullName>
    </submittedName>
</protein>
<sequence>MTALSASPLTGKPVALDAASFTLDDVGLTIGPARILSGITKRFEANRIYGLIGPNGAGKTSLVRILARHHEPSEGRVHYAGRPLGEWAARAFACSVAHMPQQLPSSQQLCVKDLVALGRYPWHGPFRRKSSADQAAIEEAMRVADVADFADRLVDTLSGGERQRVWVAMMVAQAGRFLLLDEPTAALDIAHQAHLLELLRGVARARRLGIVMAFHDINIAATFCDEVLAMKNGKLIASGTPAEIITPEILSAVYDIDMSTMPHPTTGRPIGFIR</sequence>
<accession>A0A3Q8XSA2</accession>
<dbReference type="PROSITE" id="PS00211">
    <property type="entry name" value="ABC_TRANSPORTER_1"/>
    <property type="match status" value="1"/>
</dbReference>
<proteinExistence type="inferred from homology"/>
<evidence type="ECO:0000256" key="2">
    <source>
        <dbReference type="ARBA" id="ARBA00022448"/>
    </source>
</evidence>
<dbReference type="AlphaFoldDB" id="A0A3Q8XSA2"/>
<comment type="function">
    <text evidence="6">Part of the ABC transporter complex HmuTUV involved in hemin import. Responsible for energy coupling to the transport system.</text>
</comment>
<name>A0A3Q8XSA2_9HYPH</name>
<keyword evidence="9" id="KW-1185">Reference proteome</keyword>